<feature type="domain" description="Major facilitator superfamily (MFS) profile" evidence="7">
    <location>
        <begin position="53"/>
        <end position="481"/>
    </location>
</feature>
<evidence type="ECO:0000256" key="2">
    <source>
        <dbReference type="ARBA" id="ARBA00022692"/>
    </source>
</evidence>
<evidence type="ECO:0000313" key="9">
    <source>
        <dbReference type="Proteomes" id="UP001153618"/>
    </source>
</evidence>
<dbReference type="PANTHER" id="PTHR23502:SF163">
    <property type="entry name" value="MAJOR FACILITATOR SUPERFAMILY (MFS) PROFILE DOMAIN-CONTAINING PROTEIN"/>
    <property type="match status" value="1"/>
</dbReference>
<evidence type="ECO:0000256" key="1">
    <source>
        <dbReference type="ARBA" id="ARBA00004141"/>
    </source>
</evidence>
<feature type="region of interest" description="Disordered" evidence="5">
    <location>
        <begin position="1"/>
        <end position="21"/>
    </location>
</feature>
<protein>
    <recommendedName>
        <fullName evidence="7">Major facilitator superfamily (MFS) profile domain-containing protein</fullName>
    </recommendedName>
</protein>
<keyword evidence="2 6" id="KW-0812">Transmembrane</keyword>
<keyword evidence="9" id="KW-1185">Reference proteome</keyword>
<dbReference type="Gene3D" id="1.20.1250.20">
    <property type="entry name" value="MFS general substrate transporter like domains"/>
    <property type="match status" value="1"/>
</dbReference>
<dbReference type="InterPro" id="IPR020846">
    <property type="entry name" value="MFS_dom"/>
</dbReference>
<evidence type="ECO:0000256" key="5">
    <source>
        <dbReference type="SAM" id="MobiDB-lite"/>
    </source>
</evidence>
<dbReference type="PANTHER" id="PTHR23502">
    <property type="entry name" value="MAJOR FACILITATOR SUPERFAMILY"/>
    <property type="match status" value="1"/>
</dbReference>
<evidence type="ECO:0000256" key="3">
    <source>
        <dbReference type="ARBA" id="ARBA00022989"/>
    </source>
</evidence>
<evidence type="ECO:0000313" key="8">
    <source>
        <dbReference type="EMBL" id="CAG8212622.1"/>
    </source>
</evidence>
<gene>
    <name evidence="8" type="ORF">POLS_LOCUS7862</name>
</gene>
<dbReference type="EMBL" id="CAJVOS010000049">
    <property type="protein sequence ID" value="CAG8212622.1"/>
    <property type="molecule type" value="Genomic_DNA"/>
</dbReference>
<dbReference type="GO" id="GO:0022857">
    <property type="term" value="F:transmembrane transporter activity"/>
    <property type="evidence" value="ECO:0007669"/>
    <property type="project" value="InterPro"/>
</dbReference>
<dbReference type="SUPFAM" id="SSF103473">
    <property type="entry name" value="MFS general substrate transporter"/>
    <property type="match status" value="1"/>
</dbReference>
<keyword evidence="4 6" id="KW-0472">Membrane</keyword>
<dbReference type="Proteomes" id="UP001153618">
    <property type="component" value="Unassembled WGS sequence"/>
</dbReference>
<feature type="transmembrane region" description="Helical" evidence="6">
    <location>
        <begin position="94"/>
        <end position="113"/>
    </location>
</feature>
<sequence length="493" mass="53621">MADSPRLEEANPLLESESDSRSSLEYLQEATEFDQNGDPENPLEWPTSYKWGIVALLSLMGFTVTFTCISITPIAGYIIDDLNGSPGSPGSKSASVALVTIWELGEAVGPFFIAPLSEMFGRYRLYIIMNTMFTMATVFAALAPSTELLIASRALMGISVACNVLNPAIIGDMFVSEQRGTAITFIMFIPLAGGTIGPVLSGAILQTFGWRTIIWIGVAMAIICQMLFLAFFKETYKVQILGGRSARLFQELGVCEKDKDPKMDWAGFCYSAMRPFVVIFSSSVLGALLVFGSFNFSYFYVVTTTLPDILKDVYGLSPTATGFSFIANAIGTVISLVISKTLLDKIYIKLRSMNGGKDLPEYRLPLSIVGGLMLPPAIILYGWCAEYGLPLFVFLFTVMWLRTSIMLATSPLTAYVVDACGVYSASAMAGFISARCLTSAFLPLSTSHLTGRLGYSGGFSVLGGLSLAFASIPVLIYRNGEQWRQRSWYTSNA</sequence>
<feature type="transmembrane region" description="Helical" evidence="6">
    <location>
        <begin position="53"/>
        <end position="79"/>
    </location>
</feature>
<feature type="transmembrane region" description="Helical" evidence="6">
    <location>
        <begin position="364"/>
        <end position="383"/>
    </location>
</feature>
<feature type="transmembrane region" description="Helical" evidence="6">
    <location>
        <begin position="125"/>
        <end position="144"/>
    </location>
</feature>
<feature type="transmembrane region" description="Helical" evidence="6">
    <location>
        <begin position="182"/>
        <end position="206"/>
    </location>
</feature>
<dbReference type="Pfam" id="PF07690">
    <property type="entry name" value="MFS_1"/>
    <property type="match status" value="1"/>
</dbReference>
<name>A0A9W4MXD9_PENOL</name>
<keyword evidence="3 6" id="KW-1133">Transmembrane helix</keyword>
<evidence type="ECO:0000256" key="6">
    <source>
        <dbReference type="SAM" id="Phobius"/>
    </source>
</evidence>
<dbReference type="InterPro" id="IPR036259">
    <property type="entry name" value="MFS_trans_sf"/>
</dbReference>
<feature type="transmembrane region" description="Helical" evidence="6">
    <location>
        <begin position="454"/>
        <end position="477"/>
    </location>
</feature>
<dbReference type="PROSITE" id="PS50850">
    <property type="entry name" value="MFS"/>
    <property type="match status" value="1"/>
</dbReference>
<proteinExistence type="predicted"/>
<comment type="subcellular location">
    <subcellularLocation>
        <location evidence="1">Membrane</location>
        <topology evidence="1">Multi-pass membrane protein</topology>
    </subcellularLocation>
</comment>
<dbReference type="OrthoDB" id="5296287at2759"/>
<evidence type="ECO:0000259" key="7">
    <source>
        <dbReference type="PROSITE" id="PS50850"/>
    </source>
</evidence>
<feature type="transmembrane region" description="Helical" evidence="6">
    <location>
        <begin position="389"/>
        <end position="408"/>
    </location>
</feature>
<dbReference type="AlphaFoldDB" id="A0A9W4MXD9"/>
<feature type="transmembrane region" description="Helical" evidence="6">
    <location>
        <begin position="420"/>
        <end position="442"/>
    </location>
</feature>
<dbReference type="GO" id="GO:0016020">
    <property type="term" value="C:membrane"/>
    <property type="evidence" value="ECO:0007669"/>
    <property type="project" value="UniProtKB-SubCell"/>
</dbReference>
<feature type="transmembrane region" description="Helical" evidence="6">
    <location>
        <begin position="212"/>
        <end position="232"/>
    </location>
</feature>
<feature type="transmembrane region" description="Helical" evidence="6">
    <location>
        <begin position="276"/>
        <end position="301"/>
    </location>
</feature>
<comment type="caution">
    <text evidence="8">The sequence shown here is derived from an EMBL/GenBank/DDBJ whole genome shotgun (WGS) entry which is preliminary data.</text>
</comment>
<feature type="transmembrane region" description="Helical" evidence="6">
    <location>
        <begin position="321"/>
        <end position="343"/>
    </location>
</feature>
<accession>A0A9W4MXD9</accession>
<feature type="transmembrane region" description="Helical" evidence="6">
    <location>
        <begin position="150"/>
        <end position="170"/>
    </location>
</feature>
<dbReference type="InterPro" id="IPR011701">
    <property type="entry name" value="MFS"/>
</dbReference>
<reference evidence="8" key="1">
    <citation type="submission" date="2021-07" db="EMBL/GenBank/DDBJ databases">
        <authorList>
            <person name="Branca A.L. A."/>
        </authorList>
    </citation>
    <scope>NUCLEOTIDE SEQUENCE</scope>
</reference>
<evidence type="ECO:0000256" key="4">
    <source>
        <dbReference type="ARBA" id="ARBA00023136"/>
    </source>
</evidence>
<organism evidence="8 9">
    <name type="scientific">Penicillium olsonii</name>
    <dbReference type="NCBI Taxonomy" id="99116"/>
    <lineage>
        <taxon>Eukaryota</taxon>
        <taxon>Fungi</taxon>
        <taxon>Dikarya</taxon>
        <taxon>Ascomycota</taxon>
        <taxon>Pezizomycotina</taxon>
        <taxon>Eurotiomycetes</taxon>
        <taxon>Eurotiomycetidae</taxon>
        <taxon>Eurotiales</taxon>
        <taxon>Aspergillaceae</taxon>
        <taxon>Penicillium</taxon>
    </lineage>
</organism>